<comment type="similarity">
    <text evidence="6">Belongs to the KhpB RNA-binding protein family.</text>
</comment>
<evidence type="ECO:0000256" key="2">
    <source>
        <dbReference type="ARBA" id="ARBA00022884"/>
    </source>
</evidence>
<comment type="function">
    <text evidence="6">A probable RNA chaperone. Forms a complex with KhpA which binds to cellular RNA and controls its expression. Plays a role in peptidoglycan (PG) homeostasis and cell length regulation.</text>
</comment>
<dbReference type="RefSeq" id="WP_249512193.1">
    <property type="nucleotide sequence ID" value="NZ_CP093365.1"/>
</dbReference>
<sequence>MTQFQGATIQKAIARGLEELNTSREQVSVDVIREGRNGFLGFGRKSAIVDLNPIESVQNILQETSATEQIAKIKDYLTDILAVTGRSEAVECNQQADSLKLDIITVDDYQSYLIGKHGKNINALQTIVQEYAYCLGFREQPILLDTGDYRKRRQEALISLSTFKADQVCATKKAVYLDPMPAVERKIIYQNLQGRQDITVRTHGRGLDKYLVIRPFRHAG</sequence>
<dbReference type="Gene3D" id="3.30.30.80">
    <property type="entry name" value="probable RNA-binding protein from clostridium symbiosum atcc 14940"/>
    <property type="match status" value="1"/>
</dbReference>
<evidence type="ECO:0000256" key="3">
    <source>
        <dbReference type="ARBA" id="ARBA00022960"/>
    </source>
</evidence>
<dbReference type="Pfam" id="PF14804">
    <property type="entry name" value="Jag_N"/>
    <property type="match status" value="1"/>
</dbReference>
<gene>
    <name evidence="6" type="primary">khpB</name>
    <name evidence="6" type="synonym">eloR</name>
    <name evidence="8" type="ORF">MOO47_04070</name>
</gene>
<dbReference type="InterPro" id="IPR034079">
    <property type="entry name" value="R3H_KhpB"/>
</dbReference>
<dbReference type="InterPro" id="IPR039247">
    <property type="entry name" value="KhpB"/>
</dbReference>
<dbReference type="EMBL" id="CP093365">
    <property type="protein sequence ID" value="UQS82966.1"/>
    <property type="molecule type" value="Genomic_DNA"/>
</dbReference>
<evidence type="ECO:0000313" key="9">
    <source>
        <dbReference type="Proteomes" id="UP000831947"/>
    </source>
</evidence>
<keyword evidence="9" id="KW-1185">Reference proteome</keyword>
<comment type="subcellular location">
    <subcellularLocation>
        <location evidence="6">Cytoplasm</location>
    </subcellularLocation>
</comment>
<keyword evidence="2 6" id="KW-0694">RNA-binding</keyword>
<dbReference type="HAMAP" id="MF_00867">
    <property type="entry name" value="KhpB"/>
    <property type="match status" value="1"/>
</dbReference>
<dbReference type="NCBIfam" id="NF041568">
    <property type="entry name" value="Jag_EloR"/>
    <property type="match status" value="1"/>
</dbReference>
<evidence type="ECO:0000256" key="4">
    <source>
        <dbReference type="ARBA" id="ARBA00023186"/>
    </source>
</evidence>
<evidence type="ECO:0000313" key="8">
    <source>
        <dbReference type="EMBL" id="UQS82966.1"/>
    </source>
</evidence>
<comment type="domain">
    <text evidence="6">Has an N-terminal Jag-N domain and 2 RNA-binding domains (KH and R3H).</text>
</comment>
<dbReference type="SMART" id="SM00393">
    <property type="entry name" value="R3H"/>
    <property type="match status" value="1"/>
</dbReference>
<dbReference type="CDD" id="cd02644">
    <property type="entry name" value="R3H_jag"/>
    <property type="match status" value="1"/>
</dbReference>
<dbReference type="Gene3D" id="3.30.300.20">
    <property type="match status" value="1"/>
</dbReference>
<comment type="subunit">
    <text evidence="6">Forms a complex with KhpA.</text>
</comment>
<comment type="caution">
    <text evidence="6">Lacks conserved residue(s) required for the propagation of feature annotation.</text>
</comment>
<dbReference type="Gene3D" id="3.30.1370.50">
    <property type="entry name" value="R3H-like domain"/>
    <property type="match status" value="1"/>
</dbReference>
<evidence type="ECO:0000256" key="1">
    <source>
        <dbReference type="ARBA" id="ARBA00022490"/>
    </source>
</evidence>
<dbReference type="Proteomes" id="UP000831947">
    <property type="component" value="Chromosome"/>
</dbReference>
<dbReference type="InterPro" id="IPR015946">
    <property type="entry name" value="KH_dom-like_a/b"/>
</dbReference>
<proteinExistence type="inferred from homology"/>
<protein>
    <recommendedName>
        <fullName evidence="6">RNA-binding protein KhpB</fullName>
    </recommendedName>
    <alternativeName>
        <fullName evidence="6">RNA-binding protein EloR</fullName>
    </alternativeName>
</protein>
<dbReference type="Pfam" id="PF01424">
    <property type="entry name" value="R3H"/>
    <property type="match status" value="1"/>
</dbReference>
<reference evidence="8 9" key="1">
    <citation type="journal article" date="2022" name="Int. J. Syst. Evol. Microbiol.">
        <title>Apilactobacillus apisilvae sp. nov., Nicolia spurrieriana gen. nov. sp. nov., Bombilactobacillus folatiphilus sp. nov. and Bombilactobacillus thymidiniphilus sp. nov., four new lactic acid bacterial isolates from stingless bees Tetragonula carbonaria and Austroplebeia australis.</title>
        <authorList>
            <person name="Oliphant S.A."/>
            <person name="Watson-Haigh N.S."/>
            <person name="Sumby K.M."/>
            <person name="Gardner J."/>
            <person name="Groom S."/>
            <person name="Jiranek V."/>
        </authorList>
    </citation>
    <scope>NUCLEOTIDE SEQUENCE [LARGE SCALE GENOMIC DNA]</scope>
    <source>
        <strain evidence="8 9">SG4_A1</strain>
    </source>
</reference>
<keyword evidence="5 6" id="KW-0961">Cell wall biogenesis/degradation</keyword>
<feature type="domain" description="R3H" evidence="7">
    <location>
        <begin position="151"/>
        <end position="217"/>
    </location>
</feature>
<dbReference type="PROSITE" id="PS51061">
    <property type="entry name" value="R3H"/>
    <property type="match status" value="1"/>
</dbReference>
<dbReference type="InterPro" id="IPR038247">
    <property type="entry name" value="Jag_N_dom_sf"/>
</dbReference>
<keyword evidence="4 6" id="KW-0143">Chaperone</keyword>
<accession>A0ABY4PBQ5</accession>
<evidence type="ECO:0000256" key="5">
    <source>
        <dbReference type="ARBA" id="ARBA00023316"/>
    </source>
</evidence>
<keyword evidence="3 6" id="KW-0133">Cell shape</keyword>
<dbReference type="InterPro" id="IPR036867">
    <property type="entry name" value="R3H_dom_sf"/>
</dbReference>
<dbReference type="PANTHER" id="PTHR35800">
    <property type="entry name" value="PROTEIN JAG"/>
    <property type="match status" value="1"/>
</dbReference>
<dbReference type="InterPro" id="IPR001374">
    <property type="entry name" value="R3H_dom"/>
</dbReference>
<name>A0ABY4PBQ5_9LACO</name>
<evidence type="ECO:0000259" key="7">
    <source>
        <dbReference type="PROSITE" id="PS51061"/>
    </source>
</evidence>
<evidence type="ECO:0000256" key="6">
    <source>
        <dbReference type="HAMAP-Rule" id="MF_00867"/>
    </source>
</evidence>
<dbReference type="InterPro" id="IPR032782">
    <property type="entry name" value="KhpB_N"/>
</dbReference>
<dbReference type="PANTHER" id="PTHR35800:SF1">
    <property type="entry name" value="RNA-BINDING PROTEIN KHPB"/>
    <property type="match status" value="1"/>
</dbReference>
<dbReference type="SMART" id="SM01245">
    <property type="entry name" value="Jag_N"/>
    <property type="match status" value="1"/>
</dbReference>
<keyword evidence="1 6" id="KW-0963">Cytoplasm</keyword>
<organism evidence="8 9">
    <name type="scientific">Bombilactobacillus thymidiniphilus</name>
    <dbReference type="NCBI Taxonomy" id="2923363"/>
    <lineage>
        <taxon>Bacteria</taxon>
        <taxon>Bacillati</taxon>
        <taxon>Bacillota</taxon>
        <taxon>Bacilli</taxon>
        <taxon>Lactobacillales</taxon>
        <taxon>Lactobacillaceae</taxon>
        <taxon>Bombilactobacillus</taxon>
    </lineage>
</organism>